<evidence type="ECO:0000256" key="9">
    <source>
        <dbReference type="ARBA" id="ARBA00051711"/>
    </source>
</evidence>
<comment type="catalytic activity">
    <reaction evidence="13">
        <text>serotonin + acetyl-CoA = N-acetylserotonin + CoA + H(+)</text>
        <dbReference type="Rhea" id="RHEA:25217"/>
        <dbReference type="ChEBI" id="CHEBI:15378"/>
        <dbReference type="ChEBI" id="CHEBI:17697"/>
        <dbReference type="ChEBI" id="CHEBI:57287"/>
        <dbReference type="ChEBI" id="CHEBI:57288"/>
        <dbReference type="ChEBI" id="CHEBI:350546"/>
        <dbReference type="EC" id="2.3.1.87"/>
    </reaction>
    <physiologicalReaction direction="left-to-right" evidence="13">
        <dbReference type="Rhea" id="RHEA:25218"/>
    </physiologicalReaction>
</comment>
<keyword evidence="1" id="KW-0808">Transferase</keyword>
<evidence type="ECO:0000256" key="13">
    <source>
        <dbReference type="ARBA" id="ARBA00052491"/>
    </source>
</evidence>
<accession>A0A8S4DNX3</accession>
<dbReference type="Proteomes" id="UP000653454">
    <property type="component" value="Unassembled WGS sequence"/>
</dbReference>
<comment type="catalytic activity">
    <reaction evidence="7">
        <text>serotonin + octadecanoyl-CoA = N-octadecanoyl-serotonin + CoA + H(+)</text>
        <dbReference type="Rhea" id="RHEA:51400"/>
        <dbReference type="ChEBI" id="CHEBI:15378"/>
        <dbReference type="ChEBI" id="CHEBI:57287"/>
        <dbReference type="ChEBI" id="CHEBI:57394"/>
        <dbReference type="ChEBI" id="CHEBI:134065"/>
        <dbReference type="ChEBI" id="CHEBI:350546"/>
    </reaction>
    <physiologicalReaction direction="left-to-right" evidence="7">
        <dbReference type="Rhea" id="RHEA:51401"/>
    </physiologicalReaction>
</comment>
<evidence type="ECO:0000256" key="7">
    <source>
        <dbReference type="ARBA" id="ARBA00050849"/>
    </source>
</evidence>
<gene>
    <name evidence="15" type="ORF">PLXY2_LOCUS2560</name>
</gene>
<dbReference type="SUPFAM" id="SSF55729">
    <property type="entry name" value="Acyl-CoA N-acyltransferases (Nat)"/>
    <property type="match status" value="1"/>
</dbReference>
<comment type="catalytic activity">
    <reaction evidence="9">
        <text>dopamine + acetyl-CoA = N-acetyldopamine + CoA + H(+)</text>
        <dbReference type="Rhea" id="RHEA:51388"/>
        <dbReference type="ChEBI" id="CHEBI:15378"/>
        <dbReference type="ChEBI" id="CHEBI:57287"/>
        <dbReference type="ChEBI" id="CHEBI:57288"/>
        <dbReference type="ChEBI" id="CHEBI:59905"/>
        <dbReference type="ChEBI" id="CHEBI:125678"/>
    </reaction>
    <physiologicalReaction direction="left-to-right" evidence="9">
        <dbReference type="Rhea" id="RHEA:51389"/>
    </physiologicalReaction>
</comment>
<dbReference type="AlphaFoldDB" id="A0A8S4DNX3"/>
<sequence>MAVTSARAIVGIKEKGHFEHEDARIEKYTLADELPEKLSELRLRPLSLDQRPLSLDQRPLSMDQRPLSKDKRPGYTVRRLGAQDKEQTLQFLRRFFFRDEPMNQAIQLLETPDSRCEELEEYAAATLDEEVSFAVVDDQGEFAGVIINGIVRREDALAAAAVDKSSECPDPKFRRILSVLGHLEHAARVWEQLAGAPVLEVRIASTHSAWRGRGLMRVLCEETERLAKQLGCGALRMDATSAFSAAAAERLGYRCVYRVKYTDLPEAPVPDPPHTEARVYLKEI</sequence>
<evidence type="ECO:0000256" key="4">
    <source>
        <dbReference type="ARBA" id="ARBA00038182"/>
    </source>
</evidence>
<evidence type="ECO:0000256" key="11">
    <source>
        <dbReference type="ARBA" id="ARBA00052178"/>
    </source>
</evidence>
<dbReference type="PANTHER" id="PTHR20905">
    <property type="entry name" value="N-ACETYLTRANSFERASE-RELATED"/>
    <property type="match status" value="1"/>
</dbReference>
<dbReference type="EMBL" id="CAJHNJ030000006">
    <property type="protein sequence ID" value="CAG9101118.1"/>
    <property type="molecule type" value="Genomic_DNA"/>
</dbReference>
<evidence type="ECO:0000256" key="3">
    <source>
        <dbReference type="ARBA" id="ARBA00037926"/>
    </source>
</evidence>
<comment type="catalytic activity">
    <reaction evidence="12">
        <text>dopamine + hexadecanoyl-CoA = N-hexadecanoyl-dopamine + CoA + H(+)</text>
        <dbReference type="Rhea" id="RHEA:51376"/>
        <dbReference type="ChEBI" id="CHEBI:15378"/>
        <dbReference type="ChEBI" id="CHEBI:57287"/>
        <dbReference type="ChEBI" id="CHEBI:57379"/>
        <dbReference type="ChEBI" id="CHEBI:59905"/>
        <dbReference type="ChEBI" id="CHEBI:134058"/>
    </reaction>
    <physiologicalReaction direction="left-to-right" evidence="12">
        <dbReference type="Rhea" id="RHEA:51377"/>
    </physiologicalReaction>
</comment>
<dbReference type="Gene3D" id="3.40.630.30">
    <property type="match status" value="1"/>
</dbReference>
<dbReference type="PROSITE" id="PS51186">
    <property type="entry name" value="GNAT"/>
    <property type="match status" value="1"/>
</dbReference>
<keyword evidence="2" id="KW-0012">Acyltransferase</keyword>
<evidence type="ECO:0000256" key="5">
    <source>
        <dbReference type="ARBA" id="ARBA00039114"/>
    </source>
</evidence>
<dbReference type="CDD" id="cd04301">
    <property type="entry name" value="NAT_SF"/>
    <property type="match status" value="1"/>
</dbReference>
<comment type="catalytic activity">
    <reaction evidence="10">
        <text>serotonin + (9Z)-octadecenoyl-CoA = N-(9Z-octadecenoyl)-serotonin + CoA + H(+)</text>
        <dbReference type="Rhea" id="RHEA:51392"/>
        <dbReference type="ChEBI" id="CHEBI:15378"/>
        <dbReference type="ChEBI" id="CHEBI:57287"/>
        <dbReference type="ChEBI" id="CHEBI:57387"/>
        <dbReference type="ChEBI" id="CHEBI:134064"/>
        <dbReference type="ChEBI" id="CHEBI:350546"/>
    </reaction>
    <physiologicalReaction direction="left-to-right" evidence="10">
        <dbReference type="Rhea" id="RHEA:51393"/>
    </physiologicalReaction>
</comment>
<reference evidence="15" key="1">
    <citation type="submission" date="2020-11" db="EMBL/GenBank/DDBJ databases">
        <authorList>
            <person name="Whiteford S."/>
        </authorList>
    </citation>
    <scope>NUCLEOTIDE SEQUENCE</scope>
</reference>
<proteinExistence type="inferred from homology"/>
<keyword evidence="16" id="KW-1185">Reference proteome</keyword>
<evidence type="ECO:0000313" key="16">
    <source>
        <dbReference type="Proteomes" id="UP000653454"/>
    </source>
</evidence>
<dbReference type="FunFam" id="3.40.630.30:FF:000046">
    <property type="entry name" value="Dopamine N-acetyltransferase"/>
    <property type="match status" value="1"/>
</dbReference>
<evidence type="ECO:0000256" key="1">
    <source>
        <dbReference type="ARBA" id="ARBA00022679"/>
    </source>
</evidence>
<dbReference type="EC" id="2.3.1.87" evidence="5"/>
<dbReference type="InterPro" id="IPR016181">
    <property type="entry name" value="Acyl_CoA_acyltransferase"/>
</dbReference>
<dbReference type="InterPro" id="IPR000182">
    <property type="entry name" value="GNAT_dom"/>
</dbReference>
<comment type="caution">
    <text evidence="15">The sequence shown here is derived from an EMBL/GenBank/DDBJ whole genome shotgun (WGS) entry which is preliminary data.</text>
</comment>
<evidence type="ECO:0000256" key="6">
    <source>
        <dbReference type="ARBA" id="ARBA00050189"/>
    </source>
</evidence>
<evidence type="ECO:0000256" key="2">
    <source>
        <dbReference type="ARBA" id="ARBA00023315"/>
    </source>
</evidence>
<comment type="catalytic activity">
    <reaction evidence="8">
        <text>serotonin + (5Z,8Z,11Z,14Z)-eicosatetraenoyl-CoA = N-[(5Z,8Z,11Z,14Z)-eicosatetraenoyl]-serotonin + CoA + H(+)</text>
        <dbReference type="Rhea" id="RHEA:51396"/>
        <dbReference type="ChEBI" id="CHEBI:15378"/>
        <dbReference type="ChEBI" id="CHEBI:57287"/>
        <dbReference type="ChEBI" id="CHEBI:57368"/>
        <dbReference type="ChEBI" id="CHEBI:132255"/>
        <dbReference type="ChEBI" id="CHEBI:350546"/>
    </reaction>
    <physiologicalReaction direction="left-to-right" evidence="8">
        <dbReference type="Rhea" id="RHEA:51397"/>
    </physiologicalReaction>
</comment>
<name>A0A8S4DNX3_PLUXY</name>
<feature type="domain" description="N-acetyltransferase" evidence="14">
    <location>
        <begin position="75"/>
        <end position="282"/>
    </location>
</feature>
<comment type="similarity">
    <text evidence="4">Belongs to the acetyltransferase family. AANAT subfamily.</text>
</comment>
<evidence type="ECO:0000259" key="14">
    <source>
        <dbReference type="PROSITE" id="PS51186"/>
    </source>
</evidence>
<evidence type="ECO:0000256" key="8">
    <source>
        <dbReference type="ARBA" id="ARBA00051284"/>
    </source>
</evidence>
<protein>
    <recommendedName>
        <fullName evidence="5">aralkylamine N-acetyltransferase</fullName>
        <ecNumber evidence="5">2.3.1.87</ecNumber>
    </recommendedName>
</protein>
<comment type="catalytic activity">
    <reaction evidence="6">
        <text>dopamine + (9Z)-octadecenoyl-CoA = N-(9Z-octadecanoyl)-dopamine + CoA + H(+)</text>
        <dbReference type="Rhea" id="RHEA:51380"/>
        <dbReference type="ChEBI" id="CHEBI:15378"/>
        <dbReference type="ChEBI" id="CHEBI:31883"/>
        <dbReference type="ChEBI" id="CHEBI:57287"/>
        <dbReference type="ChEBI" id="CHEBI:57387"/>
        <dbReference type="ChEBI" id="CHEBI:59905"/>
    </reaction>
    <physiologicalReaction direction="left-to-right" evidence="6">
        <dbReference type="Rhea" id="RHEA:51381"/>
    </physiologicalReaction>
</comment>
<evidence type="ECO:0000313" key="15">
    <source>
        <dbReference type="EMBL" id="CAG9101118.1"/>
    </source>
</evidence>
<organism evidence="15 16">
    <name type="scientific">Plutella xylostella</name>
    <name type="common">Diamondback moth</name>
    <name type="synonym">Plutella maculipennis</name>
    <dbReference type="NCBI Taxonomy" id="51655"/>
    <lineage>
        <taxon>Eukaryota</taxon>
        <taxon>Metazoa</taxon>
        <taxon>Ecdysozoa</taxon>
        <taxon>Arthropoda</taxon>
        <taxon>Hexapoda</taxon>
        <taxon>Insecta</taxon>
        <taxon>Pterygota</taxon>
        <taxon>Neoptera</taxon>
        <taxon>Endopterygota</taxon>
        <taxon>Lepidoptera</taxon>
        <taxon>Glossata</taxon>
        <taxon>Ditrysia</taxon>
        <taxon>Yponomeutoidea</taxon>
        <taxon>Plutellidae</taxon>
        <taxon>Plutella</taxon>
    </lineage>
</organism>
<dbReference type="PANTHER" id="PTHR20905:SF1">
    <property type="entry name" value="AT07410P-RELATED"/>
    <property type="match status" value="1"/>
</dbReference>
<dbReference type="GO" id="GO:0004059">
    <property type="term" value="F:aralkylamine N-acetyltransferase activity"/>
    <property type="evidence" value="ECO:0007669"/>
    <property type="project" value="UniProtKB-EC"/>
</dbReference>
<evidence type="ECO:0000256" key="10">
    <source>
        <dbReference type="ARBA" id="ARBA00051823"/>
    </source>
</evidence>
<evidence type="ECO:0000256" key="12">
    <source>
        <dbReference type="ARBA" id="ARBA00052335"/>
    </source>
</evidence>
<comment type="catalytic activity">
    <reaction evidence="11">
        <text>serotonin + hexadecanoyl-CoA = N-hexadecanoyl-serotonin + CoA + H(+)</text>
        <dbReference type="Rhea" id="RHEA:51384"/>
        <dbReference type="ChEBI" id="CHEBI:15378"/>
        <dbReference type="ChEBI" id="CHEBI:57287"/>
        <dbReference type="ChEBI" id="CHEBI:57379"/>
        <dbReference type="ChEBI" id="CHEBI:134059"/>
        <dbReference type="ChEBI" id="CHEBI:350546"/>
    </reaction>
    <physiologicalReaction direction="left-to-right" evidence="11">
        <dbReference type="Rhea" id="RHEA:51385"/>
    </physiologicalReaction>
</comment>
<comment type="pathway">
    <text evidence="3">Aromatic compound metabolism; melatonin biosynthesis; melatonin from serotonin: step 1/2.</text>
</comment>